<dbReference type="AlphaFoldDB" id="A0A4R9ANH3"/>
<evidence type="ECO:0000256" key="11">
    <source>
        <dbReference type="ARBA" id="ARBA00023310"/>
    </source>
</evidence>
<dbReference type="GO" id="GO:0046933">
    <property type="term" value="F:proton-transporting ATP synthase activity, rotational mechanism"/>
    <property type="evidence" value="ECO:0007669"/>
    <property type="project" value="UniProtKB-UniRule"/>
</dbReference>
<keyword evidence="6 14" id="KW-0812">Transmembrane</keyword>
<evidence type="ECO:0000256" key="5">
    <source>
        <dbReference type="ARBA" id="ARBA00022547"/>
    </source>
</evidence>
<name>A0A4R9ANH3_9MICO</name>
<comment type="function">
    <text evidence="14">Component of the F(0) channel, it forms part of the peripheral stalk, linking F(1) to F(0).</text>
</comment>
<evidence type="ECO:0000256" key="6">
    <source>
        <dbReference type="ARBA" id="ARBA00022692"/>
    </source>
</evidence>
<comment type="similarity">
    <text evidence="2 14 15">Belongs to the ATPase B chain family.</text>
</comment>
<keyword evidence="11 14" id="KW-0066">ATP synthesis</keyword>
<comment type="subcellular location">
    <subcellularLocation>
        <location evidence="1 14">Cell membrane</location>
        <topology evidence="1 14">Single-pass membrane protein</topology>
    </subcellularLocation>
</comment>
<evidence type="ECO:0000256" key="16">
    <source>
        <dbReference type="SAM" id="Coils"/>
    </source>
</evidence>
<dbReference type="PANTHER" id="PTHR33445">
    <property type="entry name" value="ATP SYNTHASE SUBUNIT B', CHLOROPLASTIC"/>
    <property type="match status" value="1"/>
</dbReference>
<dbReference type="InterPro" id="IPR050059">
    <property type="entry name" value="ATP_synthase_B_chain"/>
</dbReference>
<evidence type="ECO:0000256" key="1">
    <source>
        <dbReference type="ARBA" id="ARBA00004162"/>
    </source>
</evidence>
<sequence length="194" mass="20672">MLHAVIAAATEEAAKNPLIPEWYDIIWSAVCFVVILFFFWKLVLPKMQKLLDDRAEAIEGNIAKADDAQRKAEAALVQYTAQLADARAEAGAIREQARTDGQRIVAEHKEQAAAEAGRIAASAKAQIEAERQAAVVSLRSEVGTLAIDLASGVIGESLSDDAKASAIVDRFLAELEASEAVTSTARTTPSAGKI</sequence>
<dbReference type="RefSeq" id="WP_134555826.1">
    <property type="nucleotide sequence ID" value="NZ_SOHK01000014.1"/>
</dbReference>
<evidence type="ECO:0000256" key="13">
    <source>
        <dbReference type="ARBA" id="ARBA00025830"/>
    </source>
</evidence>
<feature type="transmembrane region" description="Helical" evidence="14">
    <location>
        <begin position="25"/>
        <end position="44"/>
    </location>
</feature>
<dbReference type="GO" id="GO:0005886">
    <property type="term" value="C:plasma membrane"/>
    <property type="evidence" value="ECO:0007669"/>
    <property type="project" value="UniProtKB-SubCell"/>
</dbReference>
<dbReference type="HAMAP" id="MF_01398">
    <property type="entry name" value="ATP_synth_b_bprime"/>
    <property type="match status" value="1"/>
</dbReference>
<dbReference type="Pfam" id="PF00430">
    <property type="entry name" value="ATP-synt_B"/>
    <property type="match status" value="1"/>
</dbReference>
<organism evidence="17 18">
    <name type="scientific">Cryobacterium ruanii</name>
    <dbReference type="NCBI Taxonomy" id="1259197"/>
    <lineage>
        <taxon>Bacteria</taxon>
        <taxon>Bacillati</taxon>
        <taxon>Actinomycetota</taxon>
        <taxon>Actinomycetes</taxon>
        <taxon>Micrococcales</taxon>
        <taxon>Microbacteriaceae</taxon>
        <taxon>Cryobacterium</taxon>
    </lineage>
</organism>
<evidence type="ECO:0000256" key="7">
    <source>
        <dbReference type="ARBA" id="ARBA00022781"/>
    </source>
</evidence>
<dbReference type="GO" id="GO:0046961">
    <property type="term" value="F:proton-transporting ATPase activity, rotational mechanism"/>
    <property type="evidence" value="ECO:0007669"/>
    <property type="project" value="TreeGrafter"/>
</dbReference>
<dbReference type="PANTHER" id="PTHR33445:SF1">
    <property type="entry name" value="ATP SYNTHASE SUBUNIT B"/>
    <property type="match status" value="1"/>
</dbReference>
<evidence type="ECO:0000256" key="9">
    <source>
        <dbReference type="ARBA" id="ARBA00023065"/>
    </source>
</evidence>
<evidence type="ECO:0000256" key="14">
    <source>
        <dbReference type="HAMAP-Rule" id="MF_01398"/>
    </source>
</evidence>
<dbReference type="GO" id="GO:0045259">
    <property type="term" value="C:proton-transporting ATP synthase complex"/>
    <property type="evidence" value="ECO:0007669"/>
    <property type="project" value="UniProtKB-KW"/>
</dbReference>
<keyword evidence="9 14" id="KW-0406">Ion transport</keyword>
<dbReference type="SUPFAM" id="SSF81573">
    <property type="entry name" value="F1F0 ATP synthase subunit B, membrane domain"/>
    <property type="match status" value="1"/>
</dbReference>
<dbReference type="OrthoDB" id="5243563at2"/>
<dbReference type="Gene3D" id="1.20.5.620">
    <property type="entry name" value="F1F0 ATP synthase subunit B, membrane domain"/>
    <property type="match status" value="1"/>
</dbReference>
<dbReference type="NCBIfam" id="TIGR01144">
    <property type="entry name" value="ATP_synt_b"/>
    <property type="match status" value="1"/>
</dbReference>
<reference evidence="17 18" key="1">
    <citation type="submission" date="2019-03" db="EMBL/GenBank/DDBJ databases">
        <title>Genomics of glacier-inhabiting Cryobacterium strains.</title>
        <authorList>
            <person name="Liu Q."/>
            <person name="Xin Y.-H."/>
        </authorList>
    </citation>
    <scope>NUCLEOTIDE SEQUENCE [LARGE SCALE GENOMIC DNA]</scope>
    <source>
        <strain evidence="17 18">Sr36</strain>
    </source>
</reference>
<evidence type="ECO:0000256" key="12">
    <source>
        <dbReference type="ARBA" id="ARBA00025198"/>
    </source>
</evidence>
<keyword evidence="3 14" id="KW-0813">Transport</keyword>
<keyword evidence="10 14" id="KW-0472">Membrane</keyword>
<keyword evidence="8 14" id="KW-1133">Transmembrane helix</keyword>
<keyword evidence="16" id="KW-0175">Coiled coil</keyword>
<evidence type="ECO:0000256" key="8">
    <source>
        <dbReference type="ARBA" id="ARBA00022989"/>
    </source>
</evidence>
<evidence type="ECO:0000256" key="3">
    <source>
        <dbReference type="ARBA" id="ARBA00022448"/>
    </source>
</evidence>
<gene>
    <name evidence="14" type="primary">atpF</name>
    <name evidence="17" type="ORF">E3T47_09440</name>
</gene>
<dbReference type="InterPro" id="IPR005864">
    <property type="entry name" value="ATP_synth_F0_bsu_bac"/>
</dbReference>
<keyword evidence="7 14" id="KW-0375">Hydrogen ion transport</keyword>
<dbReference type="InterPro" id="IPR002146">
    <property type="entry name" value="ATP_synth_b/b'su_bac/chlpt"/>
</dbReference>
<comment type="caution">
    <text evidence="17">The sequence shown here is derived from an EMBL/GenBank/DDBJ whole genome shotgun (WGS) entry which is preliminary data.</text>
</comment>
<evidence type="ECO:0000313" key="18">
    <source>
        <dbReference type="Proteomes" id="UP000298154"/>
    </source>
</evidence>
<proteinExistence type="inferred from homology"/>
<keyword evidence="4 14" id="KW-1003">Cell membrane</keyword>
<dbReference type="NCBIfam" id="NF004412">
    <property type="entry name" value="PRK05759.1-3"/>
    <property type="match status" value="1"/>
</dbReference>
<dbReference type="InterPro" id="IPR028987">
    <property type="entry name" value="ATP_synth_B-like_membr_sf"/>
</dbReference>
<comment type="function">
    <text evidence="12 14">F(1)F(0) ATP synthase produces ATP from ADP in the presence of a proton or sodium gradient. F-type ATPases consist of two structural domains, F(1) containing the extramembraneous catalytic core and F(0) containing the membrane proton channel, linked together by a central stalk and a peripheral stalk. During catalysis, ATP synthesis in the catalytic domain of F(1) is coupled via a rotary mechanism of the central stalk subunits to proton translocation.</text>
</comment>
<evidence type="ECO:0000256" key="2">
    <source>
        <dbReference type="ARBA" id="ARBA00005513"/>
    </source>
</evidence>
<evidence type="ECO:0000256" key="10">
    <source>
        <dbReference type="ARBA" id="ARBA00023136"/>
    </source>
</evidence>
<protein>
    <recommendedName>
        <fullName evidence="14">ATP synthase subunit b</fullName>
    </recommendedName>
    <alternativeName>
        <fullName evidence="14">ATP synthase F(0) sector subunit b</fullName>
    </alternativeName>
    <alternativeName>
        <fullName evidence="14">ATPase subunit I</fullName>
    </alternativeName>
    <alternativeName>
        <fullName evidence="14">F-type ATPase subunit b</fullName>
        <shortName evidence="14">F-ATPase subunit b</shortName>
    </alternativeName>
</protein>
<keyword evidence="5 14" id="KW-0138">CF(0)</keyword>
<evidence type="ECO:0000256" key="15">
    <source>
        <dbReference type="RuleBase" id="RU003848"/>
    </source>
</evidence>
<dbReference type="Proteomes" id="UP000298154">
    <property type="component" value="Unassembled WGS sequence"/>
</dbReference>
<accession>A0A4R9ANH3</accession>
<evidence type="ECO:0000313" key="17">
    <source>
        <dbReference type="EMBL" id="TFD65800.1"/>
    </source>
</evidence>
<feature type="coiled-coil region" evidence="16">
    <location>
        <begin position="69"/>
        <end position="96"/>
    </location>
</feature>
<dbReference type="EMBL" id="SOHK01000014">
    <property type="protein sequence ID" value="TFD65800.1"/>
    <property type="molecule type" value="Genomic_DNA"/>
</dbReference>
<evidence type="ECO:0000256" key="4">
    <source>
        <dbReference type="ARBA" id="ARBA00022475"/>
    </source>
</evidence>
<dbReference type="CDD" id="cd06503">
    <property type="entry name" value="ATP-synt_Fo_b"/>
    <property type="match status" value="1"/>
</dbReference>
<keyword evidence="18" id="KW-1185">Reference proteome</keyword>
<comment type="subunit">
    <text evidence="13 14">F-type ATPases have 2 components, F(1) - the catalytic core - and F(0) - the membrane proton channel. F(1) has five subunits: alpha(3), beta(3), gamma(1), delta(1), epsilon(1). F(0) has three main subunits: a(1), b(2) and c(10-14). The alpha and beta chains form an alternating ring which encloses part of the gamma chain. F(1) is attached to F(0) by a central stalk formed by the gamma and epsilon chains, while a peripheral stalk is formed by the delta and b chains.</text>
</comment>